<comment type="caution">
    <text evidence="5">The sequence shown here is derived from an EMBL/GenBank/DDBJ whole genome shotgun (WGS) entry which is preliminary data.</text>
</comment>
<comment type="subcellular location">
    <subcellularLocation>
        <location evidence="1">Secreted</location>
    </subcellularLocation>
</comment>
<dbReference type="EMBL" id="BTSX01000005">
    <property type="protein sequence ID" value="GMT00090.1"/>
    <property type="molecule type" value="Genomic_DNA"/>
</dbReference>
<evidence type="ECO:0000256" key="1">
    <source>
        <dbReference type="ARBA" id="ARBA00004613"/>
    </source>
</evidence>
<dbReference type="InterPro" id="IPR001534">
    <property type="entry name" value="Transthyretin-like"/>
</dbReference>
<proteinExistence type="inferred from homology"/>
<evidence type="ECO:0000256" key="3">
    <source>
        <dbReference type="ARBA" id="ARBA00022525"/>
    </source>
</evidence>
<keyword evidence="6" id="KW-1185">Reference proteome</keyword>
<reference evidence="5" key="1">
    <citation type="submission" date="2023-10" db="EMBL/GenBank/DDBJ databases">
        <title>Genome assembly of Pristionchus species.</title>
        <authorList>
            <person name="Yoshida K."/>
            <person name="Sommer R.J."/>
        </authorList>
    </citation>
    <scope>NUCLEOTIDE SEQUENCE</scope>
    <source>
        <strain evidence="5">RS0144</strain>
    </source>
</reference>
<comment type="similarity">
    <text evidence="2">Belongs to the nematode transthyretin-like family.</text>
</comment>
<dbReference type="Gene3D" id="2.60.40.3330">
    <property type="match status" value="1"/>
</dbReference>
<feature type="non-terminal residue" evidence="5">
    <location>
        <position position="182"/>
    </location>
</feature>
<keyword evidence="4" id="KW-0732">Signal</keyword>
<evidence type="ECO:0000313" key="6">
    <source>
        <dbReference type="Proteomes" id="UP001432027"/>
    </source>
</evidence>
<dbReference type="PANTHER" id="PTHR21700">
    <property type="entry name" value="TRANSTHYRETIN-LIKE FAMILY PROTEIN-RELATED"/>
    <property type="match status" value="1"/>
</dbReference>
<gene>
    <name evidence="5" type="ORF">PENTCL1PPCAC_22264</name>
</gene>
<dbReference type="InterPro" id="IPR038479">
    <property type="entry name" value="Transthyretin-like_sf"/>
</dbReference>
<evidence type="ECO:0000256" key="2">
    <source>
        <dbReference type="ARBA" id="ARBA00010112"/>
    </source>
</evidence>
<organism evidence="5 6">
    <name type="scientific">Pristionchus entomophagus</name>
    <dbReference type="NCBI Taxonomy" id="358040"/>
    <lineage>
        <taxon>Eukaryota</taxon>
        <taxon>Metazoa</taxon>
        <taxon>Ecdysozoa</taxon>
        <taxon>Nematoda</taxon>
        <taxon>Chromadorea</taxon>
        <taxon>Rhabditida</taxon>
        <taxon>Rhabditina</taxon>
        <taxon>Diplogasteromorpha</taxon>
        <taxon>Diplogasteroidea</taxon>
        <taxon>Neodiplogasteridae</taxon>
        <taxon>Pristionchus</taxon>
    </lineage>
</organism>
<evidence type="ECO:0000256" key="4">
    <source>
        <dbReference type="ARBA" id="ARBA00022729"/>
    </source>
</evidence>
<keyword evidence="3" id="KW-0964">Secreted</keyword>
<dbReference type="GO" id="GO:0005576">
    <property type="term" value="C:extracellular region"/>
    <property type="evidence" value="ECO:0007669"/>
    <property type="project" value="UniProtKB-SubCell"/>
</dbReference>
<dbReference type="AlphaFoldDB" id="A0AAV5U1P2"/>
<dbReference type="Proteomes" id="UP001432027">
    <property type="component" value="Unassembled WGS sequence"/>
</dbReference>
<dbReference type="PANTHER" id="PTHR21700:SF3">
    <property type="entry name" value="TRANSTHYRETIN-LIKE PROTEIN 5"/>
    <property type="match status" value="1"/>
</dbReference>
<dbReference type="GO" id="GO:0009986">
    <property type="term" value="C:cell surface"/>
    <property type="evidence" value="ECO:0007669"/>
    <property type="project" value="InterPro"/>
</dbReference>
<evidence type="ECO:0000313" key="5">
    <source>
        <dbReference type="EMBL" id="GMT00090.1"/>
    </source>
</evidence>
<protein>
    <submittedName>
        <fullName evidence="5">Uncharacterized protein</fullName>
    </submittedName>
</protein>
<dbReference type="Pfam" id="PF01060">
    <property type="entry name" value="TTR-52"/>
    <property type="match status" value="1"/>
</dbReference>
<accession>A0AAV5U1P2</accession>
<name>A0AAV5U1P2_9BILA</name>
<feature type="non-terminal residue" evidence="5">
    <location>
        <position position="1"/>
    </location>
</feature>
<sequence>LLLLLFIALVNAGDKYVKVRGRVTCEKTVGEDKFSIKIENAMIQLWEFDSVFDPHDYLQYAFTNKDGHFSIEGMDQEIGKSYFFLKIYLPCTSKDKCDYKDYAVAIPRQSRCMIRKTQSFRENTIWPRRNSTFQLTSSLLQKKFGESTLSTTDWVKKMDEISTETNPNCEVNDSSTNKIIQE</sequence>